<dbReference type="Proteomes" id="UP000199515">
    <property type="component" value="Unassembled WGS sequence"/>
</dbReference>
<dbReference type="Gene3D" id="1.10.287.1060">
    <property type="entry name" value="ESAT-6-like"/>
    <property type="match status" value="1"/>
</dbReference>
<organism evidence="1 2">
    <name type="scientific">Amycolatopsis xylanica</name>
    <dbReference type="NCBI Taxonomy" id="589385"/>
    <lineage>
        <taxon>Bacteria</taxon>
        <taxon>Bacillati</taxon>
        <taxon>Actinomycetota</taxon>
        <taxon>Actinomycetes</taxon>
        <taxon>Pseudonocardiales</taxon>
        <taxon>Pseudonocardiaceae</taxon>
        <taxon>Amycolatopsis</taxon>
    </lineage>
</organism>
<sequence>MGHSTQLNVETINQQAARHEATSDSVNTQLNQLKSEIEATLAASPSAATRALSTTCDNWVESVRKSVLAHLNTMADNIRREASNQDGTDQTSMQKILSLPMETGNFLGA</sequence>
<dbReference type="RefSeq" id="WP_091291274.1">
    <property type="nucleotide sequence ID" value="NZ_FNON01000004.1"/>
</dbReference>
<reference evidence="1 2" key="1">
    <citation type="submission" date="2016-10" db="EMBL/GenBank/DDBJ databases">
        <authorList>
            <person name="de Groot N.N."/>
        </authorList>
    </citation>
    <scope>NUCLEOTIDE SEQUENCE [LARGE SCALE GENOMIC DNA]</scope>
    <source>
        <strain evidence="1 2">CPCC 202699</strain>
    </source>
</reference>
<dbReference type="AlphaFoldDB" id="A0A1H3GWB4"/>
<protein>
    <recommendedName>
        <fullName evidence="3">Excreted virulence factor EspC, type VII ESX diderm</fullName>
    </recommendedName>
</protein>
<dbReference type="SUPFAM" id="SSF140453">
    <property type="entry name" value="EsxAB dimer-like"/>
    <property type="match status" value="1"/>
</dbReference>
<evidence type="ECO:0000313" key="1">
    <source>
        <dbReference type="EMBL" id="SDY07350.1"/>
    </source>
</evidence>
<evidence type="ECO:0008006" key="3">
    <source>
        <dbReference type="Google" id="ProtNLM"/>
    </source>
</evidence>
<name>A0A1H3GWB4_9PSEU</name>
<dbReference type="EMBL" id="FNON01000004">
    <property type="protein sequence ID" value="SDY07350.1"/>
    <property type="molecule type" value="Genomic_DNA"/>
</dbReference>
<keyword evidence="2" id="KW-1185">Reference proteome</keyword>
<dbReference type="STRING" id="589385.SAMN05421504_104417"/>
<gene>
    <name evidence="1" type="ORF">SAMN05421504_104417</name>
</gene>
<dbReference type="OrthoDB" id="3627720at2"/>
<dbReference type="InterPro" id="IPR036689">
    <property type="entry name" value="ESAT-6-like_sf"/>
</dbReference>
<evidence type="ECO:0000313" key="2">
    <source>
        <dbReference type="Proteomes" id="UP000199515"/>
    </source>
</evidence>
<proteinExistence type="predicted"/>
<accession>A0A1H3GWB4</accession>